<dbReference type="SUPFAM" id="SSF56281">
    <property type="entry name" value="Metallo-hydrolase/oxidoreductase"/>
    <property type="match status" value="1"/>
</dbReference>
<accession>A0ABU5HED8</accession>
<reference evidence="2 3" key="1">
    <citation type="submission" date="2023-12" db="EMBL/GenBank/DDBJ databases">
        <title>the genome sequence of Hyalangium sp. s54d21.</title>
        <authorList>
            <person name="Zhang X."/>
        </authorList>
    </citation>
    <scope>NUCLEOTIDE SEQUENCE [LARGE SCALE GENOMIC DNA]</scope>
    <source>
        <strain evidence="3">s54d21</strain>
    </source>
</reference>
<gene>
    <name evidence="2" type="ORF">SYV04_28930</name>
</gene>
<dbReference type="RefSeq" id="WP_321549177.1">
    <property type="nucleotide sequence ID" value="NZ_JAXIVS010000011.1"/>
</dbReference>
<dbReference type="EMBL" id="JAXIVS010000011">
    <property type="protein sequence ID" value="MDY7230455.1"/>
    <property type="molecule type" value="Genomic_DNA"/>
</dbReference>
<dbReference type="InterPro" id="IPR036866">
    <property type="entry name" value="RibonucZ/Hydroxyglut_hydro"/>
</dbReference>
<sequence length="452" mass="49892">MPRLEAWFLGGVLHRLLQAKFEPRGCRAVLERMNGRVTRPVLRPQCVDDGGMVIDDSALFPEPGPWQLDFQAPEAKWNSELPADVLPAIAHFLRLATHTEDVQGLREVWPFQEEDALELLRPTPPPEVRWPVPDKPGIYRREHASLLLRSRTTSILVDPVSLDRRMPYMSEAPVHLPSQGVDAVVITHGHGDHWHLPSLLTHLATPDVPVLVPRMPRISLLSPQHFEASLRACGQNVLAPAWGETVKVGDIEIDILPFYGEQPAREGPALKPGLRNWGNCYRFTTEDFSCVLLVDGGTDPAGSMEHVLASSFARRGPVDVLLACQREFQSPFFGGLSDIWAALPWAQLCGLHEDYQRGQLKNTTAGTQGIAEACGAAGSRYFLAYANGFQGVGKPITDIGWGSGEPSEAACNGLLREQLKRRNITTEVPEWSPGDAACFSRGQLSLERPSLR</sequence>
<proteinExistence type="predicted"/>
<dbReference type="Gene3D" id="3.60.15.10">
    <property type="entry name" value="Ribonuclease Z/Hydroxyacylglutathione hydrolase-like"/>
    <property type="match status" value="1"/>
</dbReference>
<evidence type="ECO:0000259" key="1">
    <source>
        <dbReference type="Pfam" id="PF12706"/>
    </source>
</evidence>
<organism evidence="2 3">
    <name type="scientific">Hyalangium rubrum</name>
    <dbReference type="NCBI Taxonomy" id="3103134"/>
    <lineage>
        <taxon>Bacteria</taxon>
        <taxon>Pseudomonadati</taxon>
        <taxon>Myxococcota</taxon>
        <taxon>Myxococcia</taxon>
        <taxon>Myxococcales</taxon>
        <taxon>Cystobacterineae</taxon>
        <taxon>Archangiaceae</taxon>
        <taxon>Hyalangium</taxon>
    </lineage>
</organism>
<evidence type="ECO:0000313" key="2">
    <source>
        <dbReference type="EMBL" id="MDY7230455.1"/>
    </source>
</evidence>
<evidence type="ECO:0000313" key="3">
    <source>
        <dbReference type="Proteomes" id="UP001291309"/>
    </source>
</evidence>
<protein>
    <submittedName>
        <fullName evidence="2">MBL fold metallo-hydrolase</fullName>
    </submittedName>
</protein>
<keyword evidence="3" id="KW-1185">Reference proteome</keyword>
<dbReference type="InterPro" id="IPR001279">
    <property type="entry name" value="Metallo-B-lactamas"/>
</dbReference>
<name>A0ABU5HED8_9BACT</name>
<dbReference type="Proteomes" id="UP001291309">
    <property type="component" value="Unassembled WGS sequence"/>
</dbReference>
<dbReference type="Pfam" id="PF12706">
    <property type="entry name" value="Lactamase_B_2"/>
    <property type="match status" value="1"/>
</dbReference>
<comment type="caution">
    <text evidence="2">The sequence shown here is derived from an EMBL/GenBank/DDBJ whole genome shotgun (WGS) entry which is preliminary data.</text>
</comment>
<feature type="domain" description="Metallo-beta-lactamase" evidence="1">
    <location>
        <begin position="154"/>
        <end position="264"/>
    </location>
</feature>